<comment type="function">
    <text evidence="4">D-aminoacyl-tRNA deacylase with broad substrate specificity. By recycling D-aminoacyl-tRNA to D-amino acids and free tRNA molecules, this enzyme counteracts the toxicity associated with the formation of D-aminoacyl-tRNA entities in vivo.</text>
</comment>
<dbReference type="SUPFAM" id="SSF142535">
    <property type="entry name" value="AF0625-like"/>
    <property type="match status" value="1"/>
</dbReference>
<dbReference type="GO" id="GO:0106026">
    <property type="term" value="F:Gly-tRNA(Ala) deacylase activity"/>
    <property type="evidence" value="ECO:0007669"/>
    <property type="project" value="RHEA"/>
</dbReference>
<dbReference type="EMBL" id="CP028858">
    <property type="protein sequence ID" value="AWB27114.1"/>
    <property type="molecule type" value="Genomic_DNA"/>
</dbReference>
<dbReference type="PANTHER" id="PTHR34667:SF1">
    <property type="entry name" value="D-AMINOACYL-TRNA DEACYLASE"/>
    <property type="match status" value="1"/>
</dbReference>
<dbReference type="GeneID" id="36511847"/>
<dbReference type="KEGG" id="harc:HARCEL1_05030"/>
<dbReference type="PANTHER" id="PTHR34667">
    <property type="entry name" value="D-AMINOACYL-TRNA DEACYLASE"/>
    <property type="match status" value="1"/>
</dbReference>
<comment type="subunit">
    <text evidence="4">Monomer.</text>
</comment>
<keyword evidence="3 4" id="KW-0862">Zinc</keyword>
<dbReference type="AlphaFoldDB" id="A0A2R4WZY9"/>
<dbReference type="GO" id="GO:0019478">
    <property type="term" value="P:D-amino acid catabolic process"/>
    <property type="evidence" value="ECO:0007669"/>
    <property type="project" value="UniProtKB-UniRule"/>
</dbReference>
<gene>
    <name evidence="4" type="primary">dtdA</name>
    <name evidence="5" type="ORF">HARCEL1_05030</name>
</gene>
<comment type="catalytic activity">
    <reaction evidence="4">
        <text>glycyl-tRNA(Ala) + H2O = tRNA(Ala) + glycine + H(+)</text>
        <dbReference type="Rhea" id="RHEA:53744"/>
        <dbReference type="Rhea" id="RHEA-COMP:9657"/>
        <dbReference type="Rhea" id="RHEA-COMP:13640"/>
        <dbReference type="ChEBI" id="CHEBI:15377"/>
        <dbReference type="ChEBI" id="CHEBI:15378"/>
        <dbReference type="ChEBI" id="CHEBI:57305"/>
        <dbReference type="ChEBI" id="CHEBI:78442"/>
        <dbReference type="ChEBI" id="CHEBI:78522"/>
        <dbReference type="EC" id="3.1.1.96"/>
    </reaction>
</comment>
<sequence length="426" mass="45412">MIGILASERDPASLAIRDALDTLLDWTTVDDYRRSADGQFAMRTVDELHLHVEHPEDAFPPIDRLLVVSKHAGETGRLLTAHPPGNVASADHGGDPATLPPADPRGLDAIQTTLSEHAPEAYEVGMECTHHGPTAVSVPITFVEIGSDEAAWADDEAARAVARAIAALPEALDAVATDRAIAGFGGGHYVPRFERIQRETDWSVGHVAADWTLDDGEVTPAVIERVVAASDARCAVIDGDRPAVREVLAATDTRVVGETWLRAADGVALDRIDALEDALGSIDDGLLVGDLAATAPDWSVERIPDALLALARSIDRAATDRVLREHCVAVAREADTPTGRVAVGPAGLPIDPLLDIVDREAHVRRADGVVVIERRVFDPEAAHAMGVPEGPTFGRLANGERVTVDDEVIDPDAVHRIETTRIDLMS</sequence>
<protein>
    <recommendedName>
        <fullName evidence="4">D-aminoacyl-tRNA deacylase</fullName>
        <ecNumber evidence="4">3.1.1.96</ecNumber>
    </recommendedName>
</protein>
<evidence type="ECO:0000256" key="4">
    <source>
        <dbReference type="HAMAP-Rule" id="MF_00562"/>
    </source>
</evidence>
<evidence type="ECO:0000313" key="5">
    <source>
        <dbReference type="EMBL" id="AWB27114.1"/>
    </source>
</evidence>
<dbReference type="EC" id="3.1.1.96" evidence="4"/>
<keyword evidence="2 4" id="KW-0378">Hydrolase</keyword>
<evidence type="ECO:0000313" key="6">
    <source>
        <dbReference type="Proteomes" id="UP000244727"/>
    </source>
</evidence>
<keyword evidence="6" id="KW-1185">Reference proteome</keyword>
<dbReference type="InterPro" id="IPR018033">
    <property type="entry name" value="Deacylase_DtdA_archaea"/>
</dbReference>
<dbReference type="GO" id="GO:0051499">
    <property type="term" value="F:D-aminoacyl-tRNA deacylase activity"/>
    <property type="evidence" value="ECO:0007669"/>
    <property type="project" value="UniProtKB-UniRule"/>
</dbReference>
<dbReference type="Pfam" id="PF04414">
    <property type="entry name" value="tRNA_deacylase"/>
    <property type="match status" value="1"/>
</dbReference>
<comment type="cofactor">
    <cofactor evidence="4">
        <name>Zn(2+)</name>
        <dbReference type="ChEBI" id="CHEBI:29105"/>
    </cofactor>
    <text evidence="4">Binds 2 Zn(2+) ions per subunit.</text>
</comment>
<proteinExistence type="inferred from homology"/>
<dbReference type="InterPro" id="IPR007508">
    <property type="entry name" value="DtdA"/>
</dbReference>
<evidence type="ECO:0000256" key="2">
    <source>
        <dbReference type="ARBA" id="ARBA00022801"/>
    </source>
</evidence>
<evidence type="ECO:0000256" key="3">
    <source>
        <dbReference type="ARBA" id="ARBA00022833"/>
    </source>
</evidence>
<reference evidence="5 6" key="1">
    <citation type="submission" date="2018-04" db="EMBL/GenBank/DDBJ databases">
        <title>Halococcoides cellulosivorans gen. nov., sp. nov., an extremely halophilic cellulose-utilizing haloarchaeon from hypersaline lakes.</title>
        <authorList>
            <person name="Sorokin D.Y."/>
            <person name="Toshchakov S.V."/>
            <person name="Samarov N.I."/>
            <person name="Korzhenkov A."/>
            <person name="Kublanov I.V."/>
        </authorList>
    </citation>
    <scope>NUCLEOTIDE SEQUENCE [LARGE SCALE GENOMIC DNA]</scope>
    <source>
        <strain evidence="5 6">HArcel1</strain>
    </source>
</reference>
<comment type="similarity">
    <text evidence="4">Belongs to the DtdA deacylase family.</text>
</comment>
<dbReference type="HAMAP" id="MF_00562">
    <property type="entry name" value="Deacylase_DtdA"/>
    <property type="match status" value="1"/>
</dbReference>
<name>A0A2R4WZY9_9EURY</name>
<evidence type="ECO:0000256" key="1">
    <source>
        <dbReference type="ARBA" id="ARBA00022723"/>
    </source>
</evidence>
<dbReference type="Proteomes" id="UP000244727">
    <property type="component" value="Chromosome"/>
</dbReference>
<keyword evidence="1 4" id="KW-0479">Metal-binding</keyword>
<organism evidence="5 6">
    <name type="scientific">Halococcoides cellulosivorans</name>
    <dbReference type="NCBI Taxonomy" id="1679096"/>
    <lineage>
        <taxon>Archaea</taxon>
        <taxon>Methanobacteriati</taxon>
        <taxon>Methanobacteriota</taxon>
        <taxon>Stenosarchaea group</taxon>
        <taxon>Halobacteria</taxon>
        <taxon>Halobacteriales</taxon>
        <taxon>Haloarculaceae</taxon>
        <taxon>Halococcoides</taxon>
    </lineage>
</organism>
<dbReference type="GO" id="GO:0008270">
    <property type="term" value="F:zinc ion binding"/>
    <property type="evidence" value="ECO:0007669"/>
    <property type="project" value="UniProtKB-UniRule"/>
</dbReference>
<dbReference type="Gene3D" id="3.40.630.50">
    <property type="entry name" value="AF0625-like"/>
    <property type="match status" value="1"/>
</dbReference>
<dbReference type="RefSeq" id="WP_108381483.1">
    <property type="nucleotide sequence ID" value="NZ_CP028858.1"/>
</dbReference>
<dbReference type="Gene3D" id="3.40.50.10700">
    <property type="entry name" value="AF0625-like"/>
    <property type="match status" value="1"/>
</dbReference>
<comment type="catalytic activity">
    <reaction evidence="4">
        <text>a D-aminoacyl-tRNA + H2O = a tRNA + a D-alpha-amino acid + H(+)</text>
        <dbReference type="Rhea" id="RHEA:13953"/>
        <dbReference type="Rhea" id="RHEA-COMP:10123"/>
        <dbReference type="Rhea" id="RHEA-COMP:10124"/>
        <dbReference type="ChEBI" id="CHEBI:15377"/>
        <dbReference type="ChEBI" id="CHEBI:15378"/>
        <dbReference type="ChEBI" id="CHEBI:59871"/>
        <dbReference type="ChEBI" id="CHEBI:78442"/>
        <dbReference type="ChEBI" id="CHEBI:79333"/>
        <dbReference type="EC" id="3.1.1.96"/>
    </reaction>
</comment>
<accession>A0A2R4WZY9</accession>